<accession>A0A4C1WG65</accession>
<dbReference type="AlphaFoldDB" id="A0A4C1WG65"/>
<sequence>MKKLCSRWTTTDRVTWCNAMLTRFKKGASNLVCDIVTAKLGNVMGSGFSYANTELYSPATCLFQIKWLEPEGFSAGPVWVGR</sequence>
<organism evidence="1 2">
    <name type="scientific">Eumeta variegata</name>
    <name type="common">Bagworm moth</name>
    <name type="synonym">Eumeta japonica</name>
    <dbReference type="NCBI Taxonomy" id="151549"/>
    <lineage>
        <taxon>Eukaryota</taxon>
        <taxon>Metazoa</taxon>
        <taxon>Ecdysozoa</taxon>
        <taxon>Arthropoda</taxon>
        <taxon>Hexapoda</taxon>
        <taxon>Insecta</taxon>
        <taxon>Pterygota</taxon>
        <taxon>Neoptera</taxon>
        <taxon>Endopterygota</taxon>
        <taxon>Lepidoptera</taxon>
        <taxon>Glossata</taxon>
        <taxon>Ditrysia</taxon>
        <taxon>Tineoidea</taxon>
        <taxon>Psychidae</taxon>
        <taxon>Oiketicinae</taxon>
        <taxon>Eumeta</taxon>
    </lineage>
</organism>
<reference evidence="1 2" key="1">
    <citation type="journal article" date="2019" name="Commun. Biol.">
        <title>The bagworm genome reveals a unique fibroin gene that provides high tensile strength.</title>
        <authorList>
            <person name="Kono N."/>
            <person name="Nakamura H."/>
            <person name="Ohtoshi R."/>
            <person name="Tomita M."/>
            <person name="Numata K."/>
            <person name="Arakawa K."/>
        </authorList>
    </citation>
    <scope>NUCLEOTIDE SEQUENCE [LARGE SCALE GENOMIC DNA]</scope>
</reference>
<keyword evidence="2" id="KW-1185">Reference proteome</keyword>
<comment type="caution">
    <text evidence="1">The sequence shown here is derived from an EMBL/GenBank/DDBJ whole genome shotgun (WGS) entry which is preliminary data.</text>
</comment>
<name>A0A4C1WG65_EUMVA</name>
<gene>
    <name evidence="1" type="ORF">EVAR_26824_1</name>
</gene>
<dbReference type="OrthoDB" id="10017160at2759"/>
<protein>
    <submittedName>
        <fullName evidence="1">Uncharacterized protein</fullName>
    </submittedName>
</protein>
<evidence type="ECO:0000313" key="2">
    <source>
        <dbReference type="Proteomes" id="UP000299102"/>
    </source>
</evidence>
<dbReference type="Proteomes" id="UP000299102">
    <property type="component" value="Unassembled WGS sequence"/>
</dbReference>
<evidence type="ECO:0000313" key="1">
    <source>
        <dbReference type="EMBL" id="GBP49115.1"/>
    </source>
</evidence>
<dbReference type="EMBL" id="BGZK01000537">
    <property type="protein sequence ID" value="GBP49115.1"/>
    <property type="molecule type" value="Genomic_DNA"/>
</dbReference>
<proteinExistence type="predicted"/>